<accession>A0A2V3IW08</accession>
<feature type="transmembrane region" description="Helical" evidence="2">
    <location>
        <begin position="6"/>
        <end position="23"/>
    </location>
</feature>
<dbReference type="AlphaFoldDB" id="A0A2V3IW08"/>
<feature type="compositionally biased region" description="Basic and acidic residues" evidence="1">
    <location>
        <begin position="58"/>
        <end position="67"/>
    </location>
</feature>
<evidence type="ECO:0000256" key="2">
    <source>
        <dbReference type="SAM" id="Phobius"/>
    </source>
</evidence>
<feature type="compositionally biased region" description="Polar residues" evidence="1">
    <location>
        <begin position="71"/>
        <end position="80"/>
    </location>
</feature>
<sequence>MTLCPYKWFLYIASVWAVLYVMLETWMHMRAATKAVDPQSSYVEDEEDDESDMEEEESHSVIHEPLHMRRSLQTSLLSNR</sequence>
<evidence type="ECO:0000313" key="3">
    <source>
        <dbReference type="EMBL" id="PXF46265.1"/>
    </source>
</evidence>
<dbReference type="EMBL" id="NBIV01000041">
    <property type="protein sequence ID" value="PXF46265.1"/>
    <property type="molecule type" value="Genomic_DNA"/>
</dbReference>
<keyword evidence="4" id="KW-1185">Reference proteome</keyword>
<feature type="region of interest" description="Disordered" evidence="1">
    <location>
        <begin position="34"/>
        <end position="80"/>
    </location>
</feature>
<keyword evidence="2" id="KW-0472">Membrane</keyword>
<comment type="caution">
    <text evidence="3">The sequence shown here is derived from an EMBL/GenBank/DDBJ whole genome shotgun (WGS) entry which is preliminary data.</text>
</comment>
<feature type="compositionally biased region" description="Acidic residues" evidence="1">
    <location>
        <begin position="43"/>
        <end position="57"/>
    </location>
</feature>
<proteinExistence type="predicted"/>
<keyword evidence="2" id="KW-0812">Transmembrane</keyword>
<protein>
    <submittedName>
        <fullName evidence="3">Uncharacterized protein</fullName>
    </submittedName>
</protein>
<dbReference type="Proteomes" id="UP000247409">
    <property type="component" value="Unassembled WGS sequence"/>
</dbReference>
<organism evidence="3 4">
    <name type="scientific">Gracilariopsis chorda</name>
    <dbReference type="NCBI Taxonomy" id="448386"/>
    <lineage>
        <taxon>Eukaryota</taxon>
        <taxon>Rhodophyta</taxon>
        <taxon>Florideophyceae</taxon>
        <taxon>Rhodymeniophycidae</taxon>
        <taxon>Gracilariales</taxon>
        <taxon>Gracilariaceae</taxon>
        <taxon>Gracilariopsis</taxon>
    </lineage>
</organism>
<gene>
    <name evidence="3" type="ORF">BWQ96_03921</name>
</gene>
<reference evidence="3 4" key="1">
    <citation type="journal article" date="2018" name="Mol. Biol. Evol.">
        <title>Analysis of the draft genome of the red seaweed Gracilariopsis chorda provides insights into genome size evolution in Rhodophyta.</title>
        <authorList>
            <person name="Lee J."/>
            <person name="Yang E.C."/>
            <person name="Graf L."/>
            <person name="Yang J.H."/>
            <person name="Qiu H."/>
            <person name="Zel Zion U."/>
            <person name="Chan C.X."/>
            <person name="Stephens T.G."/>
            <person name="Weber A.P.M."/>
            <person name="Boo G.H."/>
            <person name="Boo S.M."/>
            <person name="Kim K.M."/>
            <person name="Shin Y."/>
            <person name="Jung M."/>
            <person name="Lee S.J."/>
            <person name="Yim H.S."/>
            <person name="Lee J.H."/>
            <person name="Bhattacharya D."/>
            <person name="Yoon H.S."/>
        </authorList>
    </citation>
    <scope>NUCLEOTIDE SEQUENCE [LARGE SCALE GENOMIC DNA]</scope>
    <source>
        <strain evidence="3 4">SKKU-2015</strain>
        <tissue evidence="3">Whole body</tissue>
    </source>
</reference>
<name>A0A2V3IW08_9FLOR</name>
<evidence type="ECO:0000313" key="4">
    <source>
        <dbReference type="Proteomes" id="UP000247409"/>
    </source>
</evidence>
<evidence type="ECO:0000256" key="1">
    <source>
        <dbReference type="SAM" id="MobiDB-lite"/>
    </source>
</evidence>
<keyword evidence="2" id="KW-1133">Transmembrane helix</keyword>